<dbReference type="Proteomes" id="UP000422221">
    <property type="component" value="Unassembled WGS sequence"/>
</dbReference>
<gene>
    <name evidence="1" type="ORF">F3F73_05680</name>
</gene>
<dbReference type="PROSITE" id="PS51257">
    <property type="entry name" value="PROKAR_LIPOPROTEIN"/>
    <property type="match status" value="1"/>
</dbReference>
<reference evidence="1 2" key="1">
    <citation type="journal article" date="2019" name="Nat. Med.">
        <title>A library of human gut bacterial isolates paired with longitudinal multiomics data enables mechanistic microbiome research.</title>
        <authorList>
            <person name="Poyet M."/>
            <person name="Groussin M."/>
            <person name="Gibbons S.M."/>
            <person name="Avila-Pacheco J."/>
            <person name="Jiang X."/>
            <person name="Kearney S.M."/>
            <person name="Perrotta A.R."/>
            <person name="Berdy B."/>
            <person name="Zhao S."/>
            <person name="Lieberman T.D."/>
            <person name="Swanson P.K."/>
            <person name="Smith M."/>
            <person name="Roesemann S."/>
            <person name="Alexander J.E."/>
            <person name="Rich S.A."/>
            <person name="Livny J."/>
            <person name="Vlamakis H."/>
            <person name="Clish C."/>
            <person name="Bullock K."/>
            <person name="Deik A."/>
            <person name="Scott J."/>
            <person name="Pierce K.A."/>
            <person name="Xavier R.J."/>
            <person name="Alm E.J."/>
        </authorList>
    </citation>
    <scope>NUCLEOTIDE SEQUENCE [LARGE SCALE GENOMIC DNA]</scope>
    <source>
        <strain evidence="1 2">BIOML-A10</strain>
    </source>
</reference>
<dbReference type="EMBL" id="VWMK01000004">
    <property type="protein sequence ID" value="KAA3767887.1"/>
    <property type="molecule type" value="Genomic_DNA"/>
</dbReference>
<sequence>MRSNIILTMTAIVLLLSGCTKELGVTPTEVGQVKVQIQTRAFVGSEQEDVKIEKVRFMLFQQLNGALLNNYSTANGTLDIKNGGNFNITAAPGQYSFVVIINETPELTEKLNAVSVRSSIDEIKFDWQNSKLTAENIPLVNLGEIKVTTDPTTGHGLAQVSSAYKENGSKNTDGFTGASATVSIDMPRSLSQVSLFLRKGEAVADDVVIKDVQVVNIPRYSYLADQLDTENTKLNLFTGPETAISVTGGDKEYKSKKYHSFSSAIIAEKSFFKNGSDDEAKATDPEYATYLFINATYGGVPTSYKILLREGDANFRLLRNTNYNVYATITQIGSKGIYAVIEPARMYNITVNWKAVEGLVIVSDREADIDKNVNVWSDYTAYSGILKVYKGDAYHDALFKYGSLIAVENDAAITTEKGFTAPADAETTNDVIWYPGGYNVMNITDWDHIPYIDDAGSIASGNTPEQVALGKGDPCRLAALTSHQIGVEGKTDNQQWHMATPAEYAILMKAANGTGSENDNGYRSFHELLIPNVKYRNENGVLQSTHNYQGNYWSTEDNKAFSFDSHDLSKTAVGVHTPERGYAVRCVRNSIPAADVTVTPPTVVYYSGSPVNGTAFYVSSNVPYWKLELIKDGEHKGSSTDYDDFSFEPLSGSGAVHLFEGSYSQNPKAYIARRESRTEDRTFGVKFTSMHFNGEEQTFYFTITQKRYNIKGTLSIDNMEENGNIKTNGGKYTLHINLTPDDVSMPVGANLKVSYTYLDAVRATSQIVPVTAADKYEYETEIDMLPNGTPDVIGLRFSITMDEGTGYKEIGYANYYQNK</sequence>
<evidence type="ECO:0000313" key="2">
    <source>
        <dbReference type="Proteomes" id="UP000422221"/>
    </source>
</evidence>
<comment type="caution">
    <text evidence="1">The sequence shown here is derived from an EMBL/GenBank/DDBJ whole genome shotgun (WGS) entry which is preliminary data.</text>
</comment>
<dbReference type="AlphaFoldDB" id="A0A7J4XM25"/>
<dbReference type="RefSeq" id="WP_130058453.1">
    <property type="nucleotide sequence ID" value="NZ_RCXT01000003.1"/>
</dbReference>
<evidence type="ECO:0000313" key="1">
    <source>
        <dbReference type="EMBL" id="KAA3767887.1"/>
    </source>
</evidence>
<protein>
    <submittedName>
        <fullName evidence="1">DUF4906 domain-containing protein</fullName>
    </submittedName>
</protein>
<organism evidence="1 2">
    <name type="scientific">Bacteroides salyersiae</name>
    <dbReference type="NCBI Taxonomy" id="291644"/>
    <lineage>
        <taxon>Bacteria</taxon>
        <taxon>Pseudomonadati</taxon>
        <taxon>Bacteroidota</taxon>
        <taxon>Bacteroidia</taxon>
        <taxon>Bacteroidales</taxon>
        <taxon>Bacteroidaceae</taxon>
        <taxon>Bacteroides</taxon>
    </lineage>
</organism>
<name>A0A7J4XM25_9BACE</name>
<accession>A0A7J4XM25</accession>
<proteinExistence type="predicted"/>